<dbReference type="Proteomes" id="UP000680670">
    <property type="component" value="Unassembled WGS sequence"/>
</dbReference>
<comment type="caution">
    <text evidence="1">The sequence shown here is derived from an EMBL/GenBank/DDBJ whole genome shotgun (WGS) entry which is preliminary data.</text>
</comment>
<gene>
    <name evidence="1" type="ORF">J6TS1_50220</name>
</gene>
<protein>
    <submittedName>
        <fullName evidence="1">Uncharacterized protein</fullName>
    </submittedName>
</protein>
<accession>A0ABQ4L4F0</accession>
<evidence type="ECO:0000313" key="2">
    <source>
        <dbReference type="Proteomes" id="UP000680670"/>
    </source>
</evidence>
<name>A0ABQ4L4F0_SIMTE</name>
<dbReference type="RefSeq" id="WP_213021646.1">
    <property type="nucleotide sequence ID" value="NZ_BORJ01000021.1"/>
</dbReference>
<proteinExistence type="predicted"/>
<organism evidence="1 2">
    <name type="scientific">Siminovitchia terrae</name>
    <name type="common">Bacillus terrae</name>
    <dbReference type="NCBI Taxonomy" id="1914933"/>
    <lineage>
        <taxon>Bacteria</taxon>
        <taxon>Bacillati</taxon>
        <taxon>Bacillota</taxon>
        <taxon>Bacilli</taxon>
        <taxon>Bacillales</taxon>
        <taxon>Bacillaceae</taxon>
        <taxon>Siminovitchia</taxon>
    </lineage>
</organism>
<evidence type="ECO:0000313" key="1">
    <source>
        <dbReference type="EMBL" id="GIN99152.1"/>
    </source>
</evidence>
<dbReference type="EMBL" id="BORJ01000021">
    <property type="protein sequence ID" value="GIN99152.1"/>
    <property type="molecule type" value="Genomic_DNA"/>
</dbReference>
<reference evidence="1 2" key="1">
    <citation type="submission" date="2021-03" db="EMBL/GenBank/DDBJ databases">
        <title>Antimicrobial resistance genes in bacteria isolated from Japanese honey, and their potential for conferring macrolide and lincosamide resistance in the American foulbrood pathogen Paenibacillus larvae.</title>
        <authorList>
            <person name="Okamoto M."/>
            <person name="Kumagai M."/>
            <person name="Kanamori H."/>
            <person name="Takamatsu D."/>
        </authorList>
    </citation>
    <scope>NUCLEOTIDE SEQUENCE [LARGE SCALE GENOMIC DNA]</scope>
    <source>
        <strain evidence="1 2">J6TS1</strain>
    </source>
</reference>
<sequence length="51" mass="6097">MDEKDDLGVVEVIEELRYLVMNRYFTFIYEIKNKKLLHAKQKGVILNIVAR</sequence>
<keyword evidence="2" id="KW-1185">Reference proteome</keyword>